<dbReference type="EMBL" id="LN794217">
    <property type="protein sequence ID" value="CEO17514.1"/>
    <property type="molecule type" value="Genomic_DNA"/>
</dbReference>
<dbReference type="HOGENOM" id="CLU_215438_0_0_5"/>
<accession>A0A0B7J0D1</accession>
<organism evidence="1 3">
    <name type="scientific">Rickettsia monacensis</name>
    <dbReference type="NCBI Taxonomy" id="109232"/>
    <lineage>
        <taxon>Bacteria</taxon>
        <taxon>Pseudomonadati</taxon>
        <taxon>Pseudomonadota</taxon>
        <taxon>Alphaproteobacteria</taxon>
        <taxon>Rickettsiales</taxon>
        <taxon>Rickettsiaceae</taxon>
        <taxon>Rickettsieae</taxon>
        <taxon>Rickettsia</taxon>
        <taxon>spotted fever group</taxon>
    </lineage>
</organism>
<evidence type="ECO:0008006" key="4">
    <source>
        <dbReference type="Google" id="ProtNLM"/>
    </source>
</evidence>
<dbReference type="RefSeq" id="WP_023507065.1">
    <property type="nucleotide sequence ID" value="NZ_LN794217.1"/>
</dbReference>
<sequence length="50" mass="5525">MKTIAEKYMGEGLIRGRREGIKIGEARGKAEGEYSKAVIIAKKCPLNCKK</sequence>
<dbReference type="Proteomes" id="UP000018149">
    <property type="component" value="Chromosome I"/>
</dbReference>
<name>A0A0B7J0D1_9RICK</name>
<keyword evidence="3" id="KW-1185">Reference proteome</keyword>
<gene>
    <name evidence="1" type="ORF">RMONA_00005</name>
    <name evidence="2" type="ORF">RMONA_05705</name>
</gene>
<dbReference type="STRING" id="109232.RMONA_00005"/>
<dbReference type="EMBL" id="LN794217">
    <property type="protein sequence ID" value="CEO16430.1"/>
    <property type="molecule type" value="Genomic_DNA"/>
</dbReference>
<dbReference type="KEGG" id="rmc:RMONA_00005"/>
<dbReference type="KEGG" id="rmc:RMONA_05705"/>
<protein>
    <recommendedName>
        <fullName evidence="4">Transposase</fullName>
    </recommendedName>
</protein>
<evidence type="ECO:0000313" key="3">
    <source>
        <dbReference type="Proteomes" id="UP000018149"/>
    </source>
</evidence>
<reference evidence="1 3" key="1">
    <citation type="submission" date="2015-01" db="EMBL/GenBank/DDBJ databases">
        <title>Draft genome sequence of Rickettsia monacensis strain IrR/Munich.</title>
        <authorList>
            <person name="Felsheim R.F."/>
            <person name="Johnson S.L."/>
            <person name="Kurtti T.J."/>
            <person name="Munderloh U.G."/>
        </authorList>
    </citation>
    <scope>NUCLEOTIDE SEQUENCE [LARGE SCALE GENOMIC DNA]</scope>
    <source>
        <strain evidence="1 3">IrR/Munich</strain>
    </source>
</reference>
<reference evidence="1 3" key="2">
    <citation type="submission" date="2015-01" db="EMBL/GenBank/DDBJ databases">
        <authorList>
            <person name="Felsheim R."/>
        </authorList>
    </citation>
    <scope>NUCLEOTIDE SEQUENCE [LARGE SCALE GENOMIC DNA]</scope>
    <source>
        <strain evidence="1 3">IrR/Munich</strain>
    </source>
</reference>
<dbReference type="AlphaFoldDB" id="A0A0B7J0D1"/>
<evidence type="ECO:0000313" key="1">
    <source>
        <dbReference type="EMBL" id="CEO16430.1"/>
    </source>
</evidence>
<evidence type="ECO:0000313" key="2">
    <source>
        <dbReference type="EMBL" id="CEO17514.1"/>
    </source>
</evidence>
<proteinExistence type="predicted"/>